<dbReference type="EMBL" id="HBUF01665606">
    <property type="protein sequence ID" value="CAG6789565.1"/>
    <property type="molecule type" value="Transcribed_RNA"/>
</dbReference>
<name>A0A8D9BV82_9HEMI</name>
<proteinExistence type="predicted"/>
<evidence type="ECO:0000313" key="1">
    <source>
        <dbReference type="EMBL" id="CAG6789565.1"/>
    </source>
</evidence>
<sequence>MFDPCSRLGCDPLTSFSHCHSIMVLVFPLIFLLPSLPPTQFDVLPFLVHVLRYVLQSSFFLSELRSYLIIIHLKLFHNSQQHNSRYFHCRYKAQEMLVLLVKKLSYLN</sequence>
<dbReference type="AlphaFoldDB" id="A0A8D9BV82"/>
<reference evidence="1" key="1">
    <citation type="submission" date="2021-05" db="EMBL/GenBank/DDBJ databases">
        <authorList>
            <person name="Alioto T."/>
            <person name="Alioto T."/>
            <person name="Gomez Garrido J."/>
        </authorList>
    </citation>
    <scope>NUCLEOTIDE SEQUENCE</scope>
</reference>
<organism evidence="1">
    <name type="scientific">Cacopsylla melanoneura</name>
    <dbReference type="NCBI Taxonomy" id="428564"/>
    <lineage>
        <taxon>Eukaryota</taxon>
        <taxon>Metazoa</taxon>
        <taxon>Ecdysozoa</taxon>
        <taxon>Arthropoda</taxon>
        <taxon>Hexapoda</taxon>
        <taxon>Insecta</taxon>
        <taxon>Pterygota</taxon>
        <taxon>Neoptera</taxon>
        <taxon>Paraneoptera</taxon>
        <taxon>Hemiptera</taxon>
        <taxon>Sternorrhyncha</taxon>
        <taxon>Psylloidea</taxon>
        <taxon>Psyllidae</taxon>
        <taxon>Psyllinae</taxon>
        <taxon>Cacopsylla</taxon>
    </lineage>
</organism>
<accession>A0A8D9BV82</accession>
<protein>
    <submittedName>
        <fullName evidence="1">Uncharacterized protein</fullName>
    </submittedName>
</protein>